<name>A0A5C6CN14_9BACT</name>
<feature type="chain" id="PRO_5022879247" description="PEP-CTERM protein-sorting domain-containing protein" evidence="1">
    <location>
        <begin position="20"/>
        <end position="254"/>
    </location>
</feature>
<accession>A0A5C6CN14</accession>
<feature type="signal peptide" evidence="1">
    <location>
        <begin position="1"/>
        <end position="19"/>
    </location>
</feature>
<gene>
    <name evidence="2" type="ORF">Pla144_30300</name>
</gene>
<evidence type="ECO:0000313" key="3">
    <source>
        <dbReference type="Proteomes" id="UP000318437"/>
    </source>
</evidence>
<dbReference type="OrthoDB" id="284639at2"/>
<keyword evidence="1" id="KW-0732">Signal</keyword>
<comment type="caution">
    <text evidence="2">The sequence shown here is derived from an EMBL/GenBank/DDBJ whole genome shotgun (WGS) entry which is preliminary data.</text>
</comment>
<keyword evidence="3" id="KW-1185">Reference proteome</keyword>
<reference evidence="2 3" key="1">
    <citation type="submission" date="2019-02" db="EMBL/GenBank/DDBJ databases">
        <title>Deep-cultivation of Planctomycetes and their phenomic and genomic characterization uncovers novel biology.</title>
        <authorList>
            <person name="Wiegand S."/>
            <person name="Jogler M."/>
            <person name="Boedeker C."/>
            <person name="Pinto D."/>
            <person name="Vollmers J."/>
            <person name="Rivas-Marin E."/>
            <person name="Kohn T."/>
            <person name="Peeters S.H."/>
            <person name="Heuer A."/>
            <person name="Rast P."/>
            <person name="Oberbeckmann S."/>
            <person name="Bunk B."/>
            <person name="Jeske O."/>
            <person name="Meyerdierks A."/>
            <person name="Storesund J.E."/>
            <person name="Kallscheuer N."/>
            <person name="Luecker S."/>
            <person name="Lage O.M."/>
            <person name="Pohl T."/>
            <person name="Merkel B.J."/>
            <person name="Hornburger P."/>
            <person name="Mueller R.-W."/>
            <person name="Bruemmer F."/>
            <person name="Labrenz M."/>
            <person name="Spormann A.M."/>
            <person name="Op Den Camp H."/>
            <person name="Overmann J."/>
            <person name="Amann R."/>
            <person name="Jetten M.S.M."/>
            <person name="Mascher T."/>
            <person name="Medema M.H."/>
            <person name="Devos D.P."/>
            <person name="Kaster A.-K."/>
            <person name="Ovreas L."/>
            <person name="Rohde M."/>
            <person name="Galperin M.Y."/>
            <person name="Jogler C."/>
        </authorList>
    </citation>
    <scope>NUCLEOTIDE SEQUENCE [LARGE SCALE GENOMIC DNA]</scope>
    <source>
        <strain evidence="2 3">Pla144</strain>
    </source>
</reference>
<evidence type="ECO:0000256" key="1">
    <source>
        <dbReference type="SAM" id="SignalP"/>
    </source>
</evidence>
<evidence type="ECO:0008006" key="4">
    <source>
        <dbReference type="Google" id="ProtNLM"/>
    </source>
</evidence>
<sequence length="254" mass="26699" precursor="true">MNRWLLFSLLILTVFTSQAALGDLVASDDFQSGTTSGGTGWITGWTSGSNYNNGQSKIDGTRSLGLFGNTSTSRFVTPSIVTTGTTVDISFSFRADWNVFSSGQIGVNVLNAAQAPLLTYKFASGSSDLKLNDGGSDFSVSGITFAQSAIYDFTFTSDISSNLYSFTVDRRDSSESASGNNYAYTGRTTGSFGGLVLFANTPNTSGTDAFFDSISITAVPEPSALLLGGMVCSVLGVRYARRRLAGAKPHADIG</sequence>
<evidence type="ECO:0000313" key="2">
    <source>
        <dbReference type="EMBL" id="TWU25818.1"/>
    </source>
</evidence>
<dbReference type="RefSeq" id="WP_146451390.1">
    <property type="nucleotide sequence ID" value="NZ_SJPS01000004.1"/>
</dbReference>
<protein>
    <recommendedName>
        <fullName evidence="4">PEP-CTERM protein-sorting domain-containing protein</fullName>
    </recommendedName>
</protein>
<dbReference type="EMBL" id="SJPS01000004">
    <property type="protein sequence ID" value="TWU25818.1"/>
    <property type="molecule type" value="Genomic_DNA"/>
</dbReference>
<dbReference type="Proteomes" id="UP000318437">
    <property type="component" value="Unassembled WGS sequence"/>
</dbReference>
<dbReference type="AlphaFoldDB" id="A0A5C6CN14"/>
<organism evidence="2 3">
    <name type="scientific">Bythopirellula polymerisocia</name>
    <dbReference type="NCBI Taxonomy" id="2528003"/>
    <lineage>
        <taxon>Bacteria</taxon>
        <taxon>Pseudomonadati</taxon>
        <taxon>Planctomycetota</taxon>
        <taxon>Planctomycetia</taxon>
        <taxon>Pirellulales</taxon>
        <taxon>Lacipirellulaceae</taxon>
        <taxon>Bythopirellula</taxon>
    </lineage>
</organism>
<proteinExistence type="predicted"/>